<evidence type="ECO:0000313" key="3">
    <source>
        <dbReference type="EMBL" id="KAL0578265.1"/>
    </source>
</evidence>
<accession>A0ABR3FS20</accession>
<keyword evidence="2" id="KW-1133">Transmembrane helix</keyword>
<protein>
    <submittedName>
        <fullName evidence="3">Uncharacterized protein</fullName>
    </submittedName>
</protein>
<feature type="compositionally biased region" description="Low complexity" evidence="1">
    <location>
        <begin position="39"/>
        <end position="51"/>
    </location>
</feature>
<evidence type="ECO:0000256" key="2">
    <source>
        <dbReference type="SAM" id="Phobius"/>
    </source>
</evidence>
<evidence type="ECO:0000313" key="4">
    <source>
        <dbReference type="Proteomes" id="UP001465976"/>
    </source>
</evidence>
<dbReference type="Proteomes" id="UP001465976">
    <property type="component" value="Unassembled WGS sequence"/>
</dbReference>
<name>A0ABR3FS20_9AGAR</name>
<feature type="compositionally biased region" description="Polar residues" evidence="1">
    <location>
        <begin position="122"/>
        <end position="133"/>
    </location>
</feature>
<gene>
    <name evidence="3" type="ORF">V5O48_003729</name>
</gene>
<keyword evidence="2" id="KW-0472">Membrane</keyword>
<feature type="region of interest" description="Disordered" evidence="1">
    <location>
        <begin position="177"/>
        <end position="199"/>
    </location>
</feature>
<keyword evidence="4" id="KW-1185">Reference proteome</keyword>
<feature type="region of interest" description="Disordered" evidence="1">
    <location>
        <begin position="32"/>
        <end position="51"/>
    </location>
</feature>
<proteinExistence type="predicted"/>
<feature type="region of interest" description="Disordered" evidence="1">
    <location>
        <begin position="110"/>
        <end position="135"/>
    </location>
</feature>
<dbReference type="EMBL" id="JBAHYK010000110">
    <property type="protein sequence ID" value="KAL0578265.1"/>
    <property type="molecule type" value="Genomic_DNA"/>
</dbReference>
<organism evidence="3 4">
    <name type="scientific">Marasmius crinis-equi</name>
    <dbReference type="NCBI Taxonomy" id="585013"/>
    <lineage>
        <taxon>Eukaryota</taxon>
        <taxon>Fungi</taxon>
        <taxon>Dikarya</taxon>
        <taxon>Basidiomycota</taxon>
        <taxon>Agaricomycotina</taxon>
        <taxon>Agaricomycetes</taxon>
        <taxon>Agaricomycetidae</taxon>
        <taxon>Agaricales</taxon>
        <taxon>Marasmiineae</taxon>
        <taxon>Marasmiaceae</taxon>
        <taxon>Marasmius</taxon>
    </lineage>
</organism>
<sequence>MFTNASSNGKPATQFDSMTQVVAISALMSGMTLDQNNNPPTSSSDLPPSVPSVPKAAIAGSVVGGIMGIAVIIILTWLYKHRKHGINWPWEPSHPELIVSPFQLQASAVDRKSRGPSDLKQTRSGASSMTSAHSEVVTGPVLPAEMIPDPVLPTSQFVDITLDDLVLELNQRLQSEQMQIGRGWDPDEAPPRYPESQQG</sequence>
<evidence type="ECO:0000256" key="1">
    <source>
        <dbReference type="SAM" id="MobiDB-lite"/>
    </source>
</evidence>
<feature type="transmembrane region" description="Helical" evidence="2">
    <location>
        <begin position="56"/>
        <end position="79"/>
    </location>
</feature>
<comment type="caution">
    <text evidence="3">The sequence shown here is derived from an EMBL/GenBank/DDBJ whole genome shotgun (WGS) entry which is preliminary data.</text>
</comment>
<feature type="compositionally biased region" description="Basic and acidic residues" evidence="1">
    <location>
        <begin position="110"/>
        <end position="121"/>
    </location>
</feature>
<keyword evidence="2" id="KW-0812">Transmembrane</keyword>
<reference evidence="3 4" key="1">
    <citation type="submission" date="2024-02" db="EMBL/GenBank/DDBJ databases">
        <title>A draft genome for the cacao thread blight pathogen Marasmius crinis-equi.</title>
        <authorList>
            <person name="Cohen S.P."/>
            <person name="Baruah I.K."/>
            <person name="Amoako-Attah I."/>
            <person name="Bukari Y."/>
            <person name="Meinhardt L.W."/>
            <person name="Bailey B.A."/>
        </authorList>
    </citation>
    <scope>NUCLEOTIDE SEQUENCE [LARGE SCALE GENOMIC DNA]</scope>
    <source>
        <strain evidence="3 4">GH-76</strain>
    </source>
</reference>